<dbReference type="InterPro" id="IPR039421">
    <property type="entry name" value="Type_1_exporter"/>
</dbReference>
<dbReference type="InterPro" id="IPR027417">
    <property type="entry name" value="P-loop_NTPase"/>
</dbReference>
<feature type="domain" description="ABC transporter" evidence="10">
    <location>
        <begin position="342"/>
        <end position="576"/>
    </location>
</feature>
<evidence type="ECO:0000256" key="7">
    <source>
        <dbReference type="ARBA" id="ARBA00022989"/>
    </source>
</evidence>
<protein>
    <submittedName>
        <fullName evidence="12">ABC transporter ATP-binding protein</fullName>
    </submittedName>
</protein>
<dbReference type="InterPro" id="IPR017871">
    <property type="entry name" value="ABC_transporter-like_CS"/>
</dbReference>
<evidence type="ECO:0000256" key="6">
    <source>
        <dbReference type="ARBA" id="ARBA00022840"/>
    </source>
</evidence>
<evidence type="ECO:0000256" key="5">
    <source>
        <dbReference type="ARBA" id="ARBA00022741"/>
    </source>
</evidence>
<dbReference type="Gene3D" id="1.20.1560.10">
    <property type="entry name" value="ABC transporter type 1, transmembrane domain"/>
    <property type="match status" value="1"/>
</dbReference>
<dbReference type="PANTHER" id="PTHR43394:SF1">
    <property type="entry name" value="ATP-BINDING CASSETTE SUB-FAMILY B MEMBER 10, MITOCHONDRIAL"/>
    <property type="match status" value="1"/>
</dbReference>
<evidence type="ECO:0000256" key="2">
    <source>
        <dbReference type="ARBA" id="ARBA00022448"/>
    </source>
</evidence>
<keyword evidence="8 9" id="KW-0472">Membrane</keyword>
<evidence type="ECO:0000259" key="10">
    <source>
        <dbReference type="PROSITE" id="PS50893"/>
    </source>
</evidence>
<comment type="caution">
    <text evidence="12">The sequence shown here is derived from an EMBL/GenBank/DDBJ whole genome shotgun (WGS) entry which is preliminary data.</text>
</comment>
<keyword evidence="7 9" id="KW-1133">Transmembrane helix</keyword>
<dbReference type="InterPro" id="IPR036640">
    <property type="entry name" value="ABC1_TM_sf"/>
</dbReference>
<evidence type="ECO:0000256" key="8">
    <source>
        <dbReference type="ARBA" id="ARBA00023136"/>
    </source>
</evidence>
<feature type="transmembrane region" description="Helical" evidence="9">
    <location>
        <begin position="167"/>
        <end position="185"/>
    </location>
</feature>
<keyword evidence="2" id="KW-0813">Transport</keyword>
<dbReference type="PROSITE" id="PS50893">
    <property type="entry name" value="ABC_TRANSPORTER_2"/>
    <property type="match status" value="1"/>
</dbReference>
<evidence type="ECO:0000256" key="4">
    <source>
        <dbReference type="ARBA" id="ARBA00022692"/>
    </source>
</evidence>
<dbReference type="GO" id="GO:0015421">
    <property type="term" value="F:ABC-type oligopeptide transporter activity"/>
    <property type="evidence" value="ECO:0007669"/>
    <property type="project" value="TreeGrafter"/>
</dbReference>
<dbReference type="CDD" id="cd07346">
    <property type="entry name" value="ABC_6TM_exporters"/>
    <property type="match status" value="1"/>
</dbReference>
<dbReference type="PANTHER" id="PTHR43394">
    <property type="entry name" value="ATP-DEPENDENT PERMEASE MDL1, MITOCHONDRIAL"/>
    <property type="match status" value="1"/>
</dbReference>
<dbReference type="PROSITE" id="PS50929">
    <property type="entry name" value="ABC_TM1F"/>
    <property type="match status" value="1"/>
</dbReference>
<gene>
    <name evidence="12" type="ORF">IAB51_00675</name>
</gene>
<evidence type="ECO:0000313" key="12">
    <source>
        <dbReference type="EMBL" id="HIS75300.1"/>
    </source>
</evidence>
<dbReference type="EMBL" id="DVJP01000010">
    <property type="protein sequence ID" value="HIS75300.1"/>
    <property type="molecule type" value="Genomic_DNA"/>
</dbReference>
<dbReference type="InterPro" id="IPR003593">
    <property type="entry name" value="AAA+_ATPase"/>
</dbReference>
<dbReference type="GO" id="GO:0005886">
    <property type="term" value="C:plasma membrane"/>
    <property type="evidence" value="ECO:0007669"/>
    <property type="project" value="UniProtKB-SubCell"/>
</dbReference>
<reference evidence="12" key="2">
    <citation type="journal article" date="2021" name="PeerJ">
        <title>Extensive microbial diversity within the chicken gut microbiome revealed by metagenomics and culture.</title>
        <authorList>
            <person name="Gilroy R."/>
            <person name="Ravi A."/>
            <person name="Getino M."/>
            <person name="Pursley I."/>
            <person name="Horton D.L."/>
            <person name="Alikhan N.F."/>
            <person name="Baker D."/>
            <person name="Gharbi K."/>
            <person name="Hall N."/>
            <person name="Watson M."/>
            <person name="Adriaenssens E.M."/>
            <person name="Foster-Nyarko E."/>
            <person name="Jarju S."/>
            <person name="Secka A."/>
            <person name="Antonio M."/>
            <person name="Oren A."/>
            <person name="Chaudhuri R.R."/>
            <person name="La Ragione R."/>
            <person name="Hildebrand F."/>
            <person name="Pallen M.J."/>
        </authorList>
    </citation>
    <scope>NUCLEOTIDE SEQUENCE</scope>
    <source>
        <strain evidence="12">CHK199-13235</strain>
    </source>
</reference>
<feature type="transmembrane region" description="Helical" evidence="9">
    <location>
        <begin position="62"/>
        <end position="83"/>
    </location>
</feature>
<evidence type="ECO:0000259" key="11">
    <source>
        <dbReference type="PROSITE" id="PS50929"/>
    </source>
</evidence>
<keyword evidence="6 12" id="KW-0067">ATP-binding</keyword>
<dbReference type="AlphaFoldDB" id="A0A9D1FLC0"/>
<reference evidence="12" key="1">
    <citation type="submission" date="2020-10" db="EMBL/GenBank/DDBJ databases">
        <authorList>
            <person name="Gilroy R."/>
        </authorList>
    </citation>
    <scope>NUCLEOTIDE SEQUENCE</scope>
    <source>
        <strain evidence="12">CHK199-13235</strain>
    </source>
</reference>
<feature type="transmembrane region" description="Helical" evidence="9">
    <location>
        <begin position="20"/>
        <end position="42"/>
    </location>
</feature>
<dbReference type="Gene3D" id="3.40.50.300">
    <property type="entry name" value="P-loop containing nucleotide triphosphate hydrolases"/>
    <property type="match status" value="1"/>
</dbReference>
<keyword evidence="5" id="KW-0547">Nucleotide-binding</keyword>
<dbReference type="Pfam" id="PF00005">
    <property type="entry name" value="ABC_tran"/>
    <property type="match status" value="1"/>
</dbReference>
<feature type="transmembrane region" description="Helical" evidence="9">
    <location>
        <begin position="285"/>
        <end position="304"/>
    </location>
</feature>
<comment type="subcellular location">
    <subcellularLocation>
        <location evidence="1">Cell membrane</location>
        <topology evidence="1">Multi-pass membrane protein</topology>
    </subcellularLocation>
</comment>
<sequence length="591" mass="64543">MKKQSNLSKLMGYAGKHRILTYLSWGLSVISALVALVPFWYIWRIVRDVLAAAPDFAQAGNIAGYGWFAVLFAVISIVLYIAALMCSHLSAFRVASNIRKELMRHIASLPLGVTEKYGSGSLRRIVNTSSTATENYLAHRLPDKAGAIATPTGLLVLLLAFDWRLGLLSLVPVALGFLIMMKMTGAGMEQKMREYQNSLSDMSNEAVEYVRGIPVVKTFGQTIFSFKRFKAAIDNYEKWVIAYTKALRLPMMFYTTAINGVFAFLIAGGILLSRGGATGELLLNLIFYIVITPVIGTTLTKIMFMSEDAMIVSDAISRIDQVLAEKPLPESPVNQEPKDNGVQLEHVSYSYDGKKNALNDVSLTIQPGQTVALVGPSGGGKTTLANLITRFFDPQKGRVLIGNTDIRHIPKETLMNKVSFVFQNSRLLKTSILENVRMGNPAAARSQIMDALEAAQCMDIIEKLPNGVDTVVGGDGVYLSGGEQQRIAIARAILKNAPILILDEATAFADPDNEVRVQQALSALSKGKTVIMIAHRLSSITGADCIYVLQDGEIIERGAHSGLIAQNGVFARMWKNYSEAAEWKIAKEAKA</sequence>
<proteinExistence type="predicted"/>
<name>A0A9D1FLC0_9FIRM</name>
<evidence type="ECO:0000256" key="1">
    <source>
        <dbReference type="ARBA" id="ARBA00004651"/>
    </source>
</evidence>
<organism evidence="12 13">
    <name type="scientific">Candidatus Merdivicinus excrementipullorum</name>
    <dbReference type="NCBI Taxonomy" id="2840867"/>
    <lineage>
        <taxon>Bacteria</taxon>
        <taxon>Bacillati</taxon>
        <taxon>Bacillota</taxon>
        <taxon>Clostridia</taxon>
        <taxon>Eubacteriales</taxon>
        <taxon>Oscillospiraceae</taxon>
        <taxon>Oscillospiraceae incertae sedis</taxon>
        <taxon>Candidatus Merdivicinus</taxon>
    </lineage>
</organism>
<dbReference type="Pfam" id="PF00664">
    <property type="entry name" value="ABC_membrane"/>
    <property type="match status" value="1"/>
</dbReference>
<keyword evidence="3" id="KW-1003">Cell membrane</keyword>
<accession>A0A9D1FLC0</accession>
<evidence type="ECO:0000256" key="9">
    <source>
        <dbReference type="SAM" id="Phobius"/>
    </source>
</evidence>
<dbReference type="GO" id="GO:0005524">
    <property type="term" value="F:ATP binding"/>
    <property type="evidence" value="ECO:0007669"/>
    <property type="project" value="UniProtKB-KW"/>
</dbReference>
<dbReference type="SUPFAM" id="SSF52540">
    <property type="entry name" value="P-loop containing nucleoside triphosphate hydrolases"/>
    <property type="match status" value="1"/>
</dbReference>
<evidence type="ECO:0000256" key="3">
    <source>
        <dbReference type="ARBA" id="ARBA00022475"/>
    </source>
</evidence>
<dbReference type="InterPro" id="IPR003439">
    <property type="entry name" value="ABC_transporter-like_ATP-bd"/>
</dbReference>
<feature type="domain" description="ABC transmembrane type-1" evidence="11">
    <location>
        <begin position="27"/>
        <end position="291"/>
    </location>
</feature>
<dbReference type="SUPFAM" id="SSF90123">
    <property type="entry name" value="ABC transporter transmembrane region"/>
    <property type="match status" value="1"/>
</dbReference>
<feature type="transmembrane region" description="Helical" evidence="9">
    <location>
        <begin position="251"/>
        <end position="273"/>
    </location>
</feature>
<dbReference type="Proteomes" id="UP000824002">
    <property type="component" value="Unassembled WGS sequence"/>
</dbReference>
<keyword evidence="4 9" id="KW-0812">Transmembrane</keyword>
<dbReference type="SMART" id="SM00382">
    <property type="entry name" value="AAA"/>
    <property type="match status" value="1"/>
</dbReference>
<dbReference type="InterPro" id="IPR011527">
    <property type="entry name" value="ABC1_TM_dom"/>
</dbReference>
<dbReference type="PROSITE" id="PS00211">
    <property type="entry name" value="ABC_TRANSPORTER_1"/>
    <property type="match status" value="1"/>
</dbReference>
<dbReference type="GO" id="GO:0016887">
    <property type="term" value="F:ATP hydrolysis activity"/>
    <property type="evidence" value="ECO:0007669"/>
    <property type="project" value="InterPro"/>
</dbReference>
<evidence type="ECO:0000313" key="13">
    <source>
        <dbReference type="Proteomes" id="UP000824002"/>
    </source>
</evidence>
<dbReference type="FunFam" id="3.40.50.300:FF:000221">
    <property type="entry name" value="Multidrug ABC transporter ATP-binding protein"/>
    <property type="match status" value="1"/>
</dbReference>